<sequence>MSRRVKEFVEIADQASIDELIERLTEIRATLPPDAEPEMRLCGDDVFGRRITISYLRPQTAEEAELEQRYADAQKAAKARELERLQQELGVVCYAAPGKRGTLRIVA</sequence>
<dbReference type="Proteomes" id="UP000515971">
    <property type="component" value="Chromosome"/>
</dbReference>
<dbReference type="EMBL" id="CP060718">
    <property type="protein sequence ID" value="QNN67874.1"/>
    <property type="molecule type" value="Genomic_DNA"/>
</dbReference>
<proteinExistence type="predicted"/>
<evidence type="ECO:0000313" key="1">
    <source>
        <dbReference type="EMBL" id="QNN67874.1"/>
    </source>
</evidence>
<reference evidence="1 2" key="1">
    <citation type="submission" date="2020-08" db="EMBL/GenBank/DDBJ databases">
        <title>Genome sequence of Sphingomonas lutea KCTC 23642T.</title>
        <authorList>
            <person name="Hyun D.-W."/>
            <person name="Bae J.-W."/>
        </authorList>
    </citation>
    <scope>NUCLEOTIDE SEQUENCE [LARGE SCALE GENOMIC DNA]</scope>
    <source>
        <strain evidence="1 2">KCTC 23642</strain>
    </source>
</reference>
<accession>A0A7G9SJ49</accession>
<keyword evidence="2" id="KW-1185">Reference proteome</keyword>
<protein>
    <submittedName>
        <fullName evidence="1">Uncharacterized protein</fullName>
    </submittedName>
</protein>
<dbReference type="AlphaFoldDB" id="A0A7G9SJ49"/>
<dbReference type="RefSeq" id="WP_187538849.1">
    <property type="nucleotide sequence ID" value="NZ_BAABJT010000001.1"/>
</dbReference>
<name>A0A7G9SJ49_9SPHN</name>
<evidence type="ECO:0000313" key="2">
    <source>
        <dbReference type="Proteomes" id="UP000515971"/>
    </source>
</evidence>
<organism evidence="1 2">
    <name type="scientific">Sphingomonas lutea</name>
    <dbReference type="NCBI Taxonomy" id="1045317"/>
    <lineage>
        <taxon>Bacteria</taxon>
        <taxon>Pseudomonadati</taxon>
        <taxon>Pseudomonadota</taxon>
        <taxon>Alphaproteobacteria</taxon>
        <taxon>Sphingomonadales</taxon>
        <taxon>Sphingomonadaceae</taxon>
        <taxon>Sphingomonas</taxon>
    </lineage>
</organism>
<gene>
    <name evidence="1" type="ORF">H9L13_02825</name>
</gene>
<dbReference type="KEGG" id="slut:H9L13_02825"/>